<comment type="caution">
    <text evidence="1">The sequence shown here is derived from an EMBL/GenBank/DDBJ whole genome shotgun (WGS) entry which is preliminary data.</text>
</comment>
<reference evidence="1 2" key="1">
    <citation type="submission" date="2015-01" db="EMBL/GenBank/DDBJ databases">
        <title>Genome sequence of the beneficial rhizobacterium Pseudomonas fluorescens 2-79.</title>
        <authorList>
            <person name="Thuermer A."/>
            <person name="Daniel R."/>
        </authorList>
    </citation>
    <scope>NUCLEOTIDE SEQUENCE [LARGE SCALE GENOMIC DNA]</scope>
    <source>
        <strain evidence="1 2">2-79</strain>
    </source>
</reference>
<dbReference type="AlphaFoldDB" id="A0A0D0SHX0"/>
<gene>
    <name evidence="1" type="ORF">PFLU3_30500</name>
</gene>
<dbReference type="Proteomes" id="UP000032210">
    <property type="component" value="Unassembled WGS sequence"/>
</dbReference>
<organism evidence="1 2">
    <name type="scientific">Pseudomonas fluorescens</name>
    <dbReference type="NCBI Taxonomy" id="294"/>
    <lineage>
        <taxon>Bacteria</taxon>
        <taxon>Pseudomonadati</taxon>
        <taxon>Pseudomonadota</taxon>
        <taxon>Gammaproteobacteria</taxon>
        <taxon>Pseudomonadales</taxon>
        <taxon>Pseudomonadaceae</taxon>
        <taxon>Pseudomonas</taxon>
    </lineage>
</organism>
<proteinExistence type="predicted"/>
<dbReference type="EMBL" id="JXCQ01000024">
    <property type="protein sequence ID" value="KIR21573.1"/>
    <property type="molecule type" value="Genomic_DNA"/>
</dbReference>
<name>A0A0D0SHX0_PSEFL</name>
<evidence type="ECO:0000313" key="2">
    <source>
        <dbReference type="Proteomes" id="UP000032210"/>
    </source>
</evidence>
<dbReference type="PATRIC" id="fig|294.125.peg.3126"/>
<protein>
    <submittedName>
        <fullName evidence="1">Uncharacterized protein</fullName>
    </submittedName>
</protein>
<accession>A0A0D0SHX0</accession>
<dbReference type="RefSeq" id="WP_043049445.1">
    <property type="nucleotide sequence ID" value="NZ_JXCQ01000024.1"/>
</dbReference>
<sequence length="174" mass="19757">MAIMLTAEQMRYTKATNAYVIKNPEQITNEFTITEEAVAANTLNLGETKKIADLKEYLKDFDMTAINSDDLRKVARRLFDNEMIDIHAFAIFAEGNLASGADGRPTDTDVKFNAIALFNERLEDYNDFLENNPADVKEDTLRWRRGMIDANHAIGALTYFVNSSRSDLKIHERA</sequence>
<evidence type="ECO:0000313" key="1">
    <source>
        <dbReference type="EMBL" id="KIR21573.1"/>
    </source>
</evidence>